<comment type="caution">
    <text evidence="2">The sequence shown here is derived from an EMBL/GenBank/DDBJ whole genome shotgun (WGS) entry which is preliminary data.</text>
</comment>
<name>A0A495IW13_9SPHI</name>
<protein>
    <submittedName>
        <fullName evidence="2">Uncharacterized protein</fullName>
    </submittedName>
</protein>
<dbReference type="EMBL" id="RBKU01000001">
    <property type="protein sequence ID" value="RKR80935.1"/>
    <property type="molecule type" value="Genomic_DNA"/>
</dbReference>
<keyword evidence="3" id="KW-1185">Reference proteome</keyword>
<keyword evidence="1" id="KW-0472">Membrane</keyword>
<evidence type="ECO:0000256" key="1">
    <source>
        <dbReference type="SAM" id="Phobius"/>
    </source>
</evidence>
<dbReference type="RefSeq" id="WP_121196746.1">
    <property type="nucleotide sequence ID" value="NZ_RBKU01000001.1"/>
</dbReference>
<gene>
    <name evidence="2" type="ORF">BDD43_1073</name>
</gene>
<accession>A0A495IW13</accession>
<proteinExistence type="predicted"/>
<dbReference type="OrthoDB" id="1262222at2"/>
<sequence length="127" mass="14829">MEERKTAVIVLSIVALIGIYFFVVAPYINLKKAHTISFKDCTISFYYRYSIDTTEDAYYVAQNQLGLCLCKAYDKKPDTTIGKQIMKIYFKYGSVIAHDTLNREQRDNLDTVLKHRDEVFNPKILWD</sequence>
<keyword evidence="1" id="KW-1133">Transmembrane helix</keyword>
<evidence type="ECO:0000313" key="3">
    <source>
        <dbReference type="Proteomes" id="UP000268007"/>
    </source>
</evidence>
<feature type="transmembrane region" description="Helical" evidence="1">
    <location>
        <begin position="6"/>
        <end position="30"/>
    </location>
</feature>
<reference evidence="2 3" key="1">
    <citation type="submission" date="2018-10" db="EMBL/GenBank/DDBJ databases">
        <title>Genomic Encyclopedia of Archaeal and Bacterial Type Strains, Phase II (KMG-II): from individual species to whole genera.</title>
        <authorList>
            <person name="Goeker M."/>
        </authorList>
    </citation>
    <scope>NUCLEOTIDE SEQUENCE [LARGE SCALE GENOMIC DNA]</scope>
    <source>
        <strain evidence="2 3">DSM 18602</strain>
    </source>
</reference>
<organism evidence="2 3">
    <name type="scientific">Mucilaginibacter gracilis</name>
    <dbReference type="NCBI Taxonomy" id="423350"/>
    <lineage>
        <taxon>Bacteria</taxon>
        <taxon>Pseudomonadati</taxon>
        <taxon>Bacteroidota</taxon>
        <taxon>Sphingobacteriia</taxon>
        <taxon>Sphingobacteriales</taxon>
        <taxon>Sphingobacteriaceae</taxon>
        <taxon>Mucilaginibacter</taxon>
    </lineage>
</organism>
<dbReference type="AlphaFoldDB" id="A0A495IW13"/>
<dbReference type="Proteomes" id="UP000268007">
    <property type="component" value="Unassembled WGS sequence"/>
</dbReference>
<evidence type="ECO:0000313" key="2">
    <source>
        <dbReference type="EMBL" id="RKR80935.1"/>
    </source>
</evidence>
<keyword evidence="1" id="KW-0812">Transmembrane</keyword>